<evidence type="ECO:0000313" key="3">
    <source>
        <dbReference type="Proteomes" id="UP000032414"/>
    </source>
</evidence>
<sequence length="38" mass="4048">MTVMVPPLRDPGAGSPSAQGIKLLSTCGLRRHRTKSMP</sequence>
<dbReference type="EMBL" id="LN614830">
    <property type="protein sequence ID" value="CEG59773.1"/>
    <property type="molecule type" value="Genomic_DNA"/>
</dbReference>
<proteinExistence type="predicted"/>
<evidence type="ECO:0000256" key="1">
    <source>
        <dbReference type="SAM" id="MobiDB-lite"/>
    </source>
</evidence>
<protein>
    <submittedName>
        <fullName evidence="2">Uncharacterized protein</fullName>
    </submittedName>
</protein>
<name>A0A098GBA1_LEGMI</name>
<evidence type="ECO:0000313" key="2">
    <source>
        <dbReference type="EMBL" id="CEG59773.1"/>
    </source>
</evidence>
<dbReference type="KEGG" id="tmc:LMI_0426"/>
<accession>A0A098GBA1</accession>
<gene>
    <name evidence="2" type="ORF">LMI_0426</name>
</gene>
<organism evidence="2 3">
    <name type="scientific">Legionella micdadei</name>
    <name type="common">Tatlockia micdadei</name>
    <dbReference type="NCBI Taxonomy" id="451"/>
    <lineage>
        <taxon>Bacteria</taxon>
        <taxon>Pseudomonadati</taxon>
        <taxon>Pseudomonadota</taxon>
        <taxon>Gammaproteobacteria</taxon>
        <taxon>Legionellales</taxon>
        <taxon>Legionellaceae</taxon>
        <taxon>Legionella</taxon>
    </lineage>
</organism>
<dbReference type="HOGENOM" id="CLU_3334094_0_0_6"/>
<reference evidence="3" key="1">
    <citation type="submission" date="2014-09" db="EMBL/GenBank/DDBJ databases">
        <authorList>
            <person name="Gomez-Valero L."/>
        </authorList>
    </citation>
    <scope>NUCLEOTIDE SEQUENCE [LARGE SCALE GENOMIC DNA]</scope>
    <source>
        <strain evidence="3">ATCC33218</strain>
    </source>
</reference>
<feature type="region of interest" description="Disordered" evidence="1">
    <location>
        <begin position="1"/>
        <end position="20"/>
    </location>
</feature>
<dbReference type="Proteomes" id="UP000032414">
    <property type="component" value="Chromosome I"/>
</dbReference>
<dbReference type="AlphaFoldDB" id="A0A098GBA1"/>